<feature type="domain" description="SaeA first Fn3-like" evidence="3">
    <location>
        <begin position="269"/>
        <end position="362"/>
    </location>
</feature>
<dbReference type="InterPro" id="IPR058696">
    <property type="entry name" value="Fn3_SaeA_5th"/>
</dbReference>
<comment type="caution">
    <text evidence="8">The sequence shown here is derived from an EMBL/GenBank/DDBJ whole genome shotgun (WGS) entry which is preliminary data.</text>
</comment>
<keyword evidence="9" id="KW-1185">Reference proteome</keyword>
<dbReference type="Pfam" id="PF25833">
    <property type="entry name" value="Fn3_SaeA_3rd"/>
    <property type="match status" value="1"/>
</dbReference>
<dbReference type="Pfam" id="PF25835">
    <property type="entry name" value="Fn3_SaeA_5th"/>
    <property type="match status" value="1"/>
</dbReference>
<feature type="domain" description="SaeA second Fn3-like" evidence="4">
    <location>
        <begin position="367"/>
        <end position="454"/>
    </location>
</feature>
<dbReference type="eggNOG" id="ENOG50332MG">
    <property type="taxonomic scope" value="Bacteria"/>
</dbReference>
<evidence type="ECO:0000259" key="3">
    <source>
        <dbReference type="Pfam" id="PF25832"/>
    </source>
</evidence>
<dbReference type="Proteomes" id="UP000035009">
    <property type="component" value="Unassembled WGS sequence"/>
</dbReference>
<dbReference type="Pfam" id="PF25836">
    <property type="entry name" value="Fn3_SaeA_6th"/>
    <property type="match status" value="1"/>
</dbReference>
<feature type="domain" description="SaeA fourth Fn3-like" evidence="6">
    <location>
        <begin position="577"/>
        <end position="668"/>
    </location>
</feature>
<dbReference type="EMBL" id="BAOP01000017">
    <property type="protein sequence ID" value="GAC80389.1"/>
    <property type="molecule type" value="Genomic_DNA"/>
</dbReference>
<proteinExistence type="predicted"/>
<evidence type="ECO:0000259" key="5">
    <source>
        <dbReference type="Pfam" id="PF25834"/>
    </source>
</evidence>
<sequence>MTAGTISSDMIDRLIDAVGSTNTPAPTPTRINEFRADPDGWAPDGVSEAAWFSQVRRLLDQIALGVMVDAAIALMPSSAVNAPASMTGEPVAPPNVETPAVEPEPAVAADWRPLAVEALIAWRTEQMALGVAGAESIRDITLRNIVKFNRTSEAEIASALIGPASELAGDIAAVIARFAPVSELPEPVEPVHTPRHAAPADPPTGSSPSEVAPVPEVPVAAPVHAVATAQTSAPVLTTAPAAPIAPAGPGVSHADFVEYAFGMDNRDNPIRIEQTATSTELSWEPFTPEIPGQTVLYRLVSGDDSSPYKPEAGDLLAADDALQFVDPRFLTSAARYYQVWCHVGRDRDDARRNQPILWATGEAVSPVDDFELFEEEGRIIGRWSTRPGTRCVRVTRRSLDDGHSGETPIADGEANLTGFVDDTAVRGRRFLYQAKAEVEVKETGRLSPVVQRDVLVSVKLTPVRDLAAESTGPDRFDIIWTAPSTGQKVDVFLTRQPPQAGLDLEDLDASALEHAGLTIVNQVKDPIRAADDGRAQIVGMRWPSDWDRAYLTPVTSFNGRVRVGRTEVFTRPIPAVVEPRIVERLDTQLIVFGWPQGASSVQVHVGVEPMTPEEICQGQPLAEASQTEYHRDGSVILRHPLQAEGCIVCVVPIAYSDGRQLRGDITELTYQGLRRMSYALTPAGPPIDPNVPPQPQARRIVNLSIAAPAVIDAPPPFVAVFNPERLPLDPKDGRHLQFGAPNRQPLPHATVPQIRPSTHPIPTGYTLDLTGAVGFVRVFVYSRADEPARYALQDPPIDQLYLPAPANPGLR</sequence>
<feature type="domain" description="SaeA fifth Fn3-like" evidence="7">
    <location>
        <begin position="698"/>
        <end position="800"/>
    </location>
</feature>
<dbReference type="InterPro" id="IPR058693">
    <property type="entry name" value="Fn3_SaeA_3rd"/>
</dbReference>
<dbReference type="InterPro" id="IPR058695">
    <property type="entry name" value="SaeA_N"/>
</dbReference>
<evidence type="ECO:0000256" key="1">
    <source>
        <dbReference type="SAM" id="MobiDB-lite"/>
    </source>
</evidence>
<feature type="region of interest" description="Disordered" evidence="1">
    <location>
        <begin position="187"/>
        <end position="211"/>
    </location>
</feature>
<dbReference type="STRING" id="410332.SAMN04488550_0250"/>
<accession>M3VFU8</accession>
<evidence type="ECO:0000259" key="2">
    <source>
        <dbReference type="Pfam" id="PF25831"/>
    </source>
</evidence>
<dbReference type="InterPro" id="IPR058692">
    <property type="entry name" value="Fn3_SaeA_2nd"/>
</dbReference>
<evidence type="ECO:0000259" key="6">
    <source>
        <dbReference type="Pfam" id="PF25835"/>
    </source>
</evidence>
<dbReference type="Pfam" id="PF25831">
    <property type="entry name" value="SaeA_1st"/>
    <property type="match status" value="1"/>
</dbReference>
<protein>
    <submittedName>
        <fullName evidence="8">Uncharacterized protein</fullName>
    </submittedName>
</protein>
<dbReference type="InterPro" id="IPR058694">
    <property type="entry name" value="Fn3_SaeA_4th"/>
</dbReference>
<evidence type="ECO:0000313" key="9">
    <source>
        <dbReference type="Proteomes" id="UP000035009"/>
    </source>
</evidence>
<dbReference type="Pfam" id="PF25834">
    <property type="entry name" value="Fn3_SaeA_4th"/>
    <property type="match status" value="1"/>
</dbReference>
<name>M3VFU8_GORML</name>
<organism evidence="8 9">
    <name type="scientific">Gordonia malaquae NBRC 108250</name>
    <dbReference type="NCBI Taxonomy" id="1223542"/>
    <lineage>
        <taxon>Bacteria</taxon>
        <taxon>Bacillati</taxon>
        <taxon>Actinomycetota</taxon>
        <taxon>Actinomycetes</taxon>
        <taxon>Mycobacteriales</taxon>
        <taxon>Gordoniaceae</taxon>
        <taxon>Gordonia</taxon>
    </lineage>
</organism>
<dbReference type="Pfam" id="PF25832">
    <property type="entry name" value="Fn3_SaeA_2nd"/>
    <property type="match status" value="1"/>
</dbReference>
<dbReference type="AlphaFoldDB" id="M3VFU8"/>
<gene>
    <name evidence="8" type="ORF">GM1_017_00470</name>
</gene>
<evidence type="ECO:0000259" key="7">
    <source>
        <dbReference type="Pfam" id="PF25836"/>
    </source>
</evidence>
<evidence type="ECO:0000259" key="4">
    <source>
        <dbReference type="Pfam" id="PF25833"/>
    </source>
</evidence>
<dbReference type="InterPro" id="IPR058691">
    <property type="entry name" value="Fn3_SaeA_1st"/>
</dbReference>
<feature type="domain" description="SaeA N-terminal" evidence="2">
    <location>
        <begin position="116"/>
        <end position="175"/>
    </location>
</feature>
<feature type="domain" description="SaeA third Fn3-like" evidence="5">
    <location>
        <begin position="469"/>
        <end position="566"/>
    </location>
</feature>
<reference evidence="8 9" key="1">
    <citation type="submission" date="2013-02" db="EMBL/GenBank/DDBJ databases">
        <title>Whole genome shotgun sequence of Gordonia malaquae NBRC 108250.</title>
        <authorList>
            <person name="Yoshida I."/>
            <person name="Hosoyama A."/>
            <person name="Tsuchikane K."/>
            <person name="Ando Y."/>
            <person name="Baba S."/>
            <person name="Ohji S."/>
            <person name="Hamada M."/>
            <person name="Tamura T."/>
            <person name="Yamazoe A."/>
            <person name="Yamazaki S."/>
            <person name="Fujita N."/>
        </authorList>
    </citation>
    <scope>NUCLEOTIDE SEQUENCE [LARGE SCALE GENOMIC DNA]</scope>
    <source>
        <strain evidence="8 9">NBRC 108250</strain>
    </source>
</reference>
<evidence type="ECO:0000313" key="8">
    <source>
        <dbReference type="EMBL" id="GAC80389.1"/>
    </source>
</evidence>